<dbReference type="AlphaFoldDB" id="A0AAU6W533"/>
<accession>A0AAU6W533</accession>
<evidence type="ECO:0000313" key="1">
    <source>
        <dbReference type="EMBL" id="XAJ80855.1"/>
    </source>
</evidence>
<dbReference type="EMBL" id="CP135018">
    <property type="protein sequence ID" value="XAJ80855.1"/>
    <property type="molecule type" value="Genomic_DNA"/>
</dbReference>
<name>A0AAU6W533_9GAMM</name>
<dbReference type="RefSeq" id="WP_343154235.1">
    <property type="nucleotide sequence ID" value="NZ_CP135018.1"/>
</dbReference>
<gene>
    <name evidence="1" type="ORF">RJT31_02940</name>
</gene>
<sequence length="301" mass="35171">MGSSMDESTKAVNDRIDNLIKYVKKLKKSIESSKKFIHALIERIRINGRLRVVNKLNHNPKHPEYESSFPDLNVEIPKEENFKIQYPEDLDENFNLYVRTKNLQLNQKFKDKMNRSIEKSHYNYFANNKNIWTVFEAPTAPKADGTTISSYQDVYEKLEIPEHLNKYFMIDFSSAVFFIDGHLIASSTKEEMIKSFKQLITNDIEQKFISQYANPKLLKESYLKLIAEHPELENARILRAKNYYDITHLEDGNIKIIATNMSDFNSIDRNGIIKSHSFGVKTSVIFSYTQAPIIKHSYFVH</sequence>
<proteinExistence type="predicted"/>
<protein>
    <submittedName>
        <fullName evidence="1">Uncharacterized protein</fullName>
    </submittedName>
</protein>
<reference evidence="1" key="1">
    <citation type="submission" date="2024-06" db="EMBL/GenBank/DDBJ databases">
        <title>Unveiling Genomic Reduction in Obligate Endosymbionts Buchnera of Aphids: Insights from Phylogenomic Comparative Analysis with Novel Genome Data and Co-obligate Endosymbionts.</title>
        <authorList>
            <person name="Lu C."/>
            <person name="Zou T."/>
            <person name="Liu Q."/>
            <person name="Huang X."/>
        </authorList>
    </citation>
    <scope>NUCLEOTIDE SEQUENCE</scope>
    <source>
        <strain evidence="1">Aphau13</strain>
    </source>
</reference>
<organism evidence="1">
    <name type="scientific">Buchnera aphidicola</name>
    <name type="common">Aphis aurantii</name>
    <dbReference type="NCBI Taxonomy" id="1470492"/>
    <lineage>
        <taxon>Bacteria</taxon>
        <taxon>Pseudomonadati</taxon>
        <taxon>Pseudomonadota</taxon>
        <taxon>Gammaproteobacteria</taxon>
        <taxon>Enterobacterales</taxon>
        <taxon>Erwiniaceae</taxon>
        <taxon>Buchnera</taxon>
    </lineage>
</organism>